<evidence type="ECO:0000313" key="2">
    <source>
        <dbReference type="Proteomes" id="UP001367508"/>
    </source>
</evidence>
<reference evidence="1 2" key="1">
    <citation type="submission" date="2024-01" db="EMBL/GenBank/DDBJ databases">
        <title>The genomes of 5 underutilized Papilionoideae crops provide insights into root nodulation and disease resistanc.</title>
        <authorList>
            <person name="Jiang F."/>
        </authorList>
    </citation>
    <scope>NUCLEOTIDE SEQUENCE [LARGE SCALE GENOMIC DNA]</scope>
    <source>
        <strain evidence="1">LVBAO_FW01</strain>
        <tissue evidence="1">Leaves</tissue>
    </source>
</reference>
<keyword evidence="2" id="KW-1185">Reference proteome</keyword>
<dbReference type="AlphaFoldDB" id="A0AAN9MP92"/>
<gene>
    <name evidence="1" type="ORF">VNO77_00348</name>
</gene>
<name>A0AAN9MP92_CANGL</name>
<proteinExistence type="predicted"/>
<protein>
    <submittedName>
        <fullName evidence="1">Uncharacterized protein</fullName>
    </submittedName>
</protein>
<dbReference type="Proteomes" id="UP001367508">
    <property type="component" value="Unassembled WGS sequence"/>
</dbReference>
<organism evidence="1 2">
    <name type="scientific">Canavalia gladiata</name>
    <name type="common">Sword bean</name>
    <name type="synonym">Dolichos gladiatus</name>
    <dbReference type="NCBI Taxonomy" id="3824"/>
    <lineage>
        <taxon>Eukaryota</taxon>
        <taxon>Viridiplantae</taxon>
        <taxon>Streptophyta</taxon>
        <taxon>Embryophyta</taxon>
        <taxon>Tracheophyta</taxon>
        <taxon>Spermatophyta</taxon>
        <taxon>Magnoliopsida</taxon>
        <taxon>eudicotyledons</taxon>
        <taxon>Gunneridae</taxon>
        <taxon>Pentapetalae</taxon>
        <taxon>rosids</taxon>
        <taxon>fabids</taxon>
        <taxon>Fabales</taxon>
        <taxon>Fabaceae</taxon>
        <taxon>Papilionoideae</taxon>
        <taxon>50 kb inversion clade</taxon>
        <taxon>NPAAA clade</taxon>
        <taxon>indigoferoid/millettioid clade</taxon>
        <taxon>Phaseoleae</taxon>
        <taxon>Canavalia</taxon>
    </lineage>
</organism>
<sequence>MGLDYGEMVWIRNWIPEERQFQFLQVEDSFLERLSECLNGGFTDICVWSRHLTNFDPNNDLPYGVHVRGKPVHKLWVCDIGSEEERGVNIECK</sequence>
<comment type="caution">
    <text evidence="1">The sequence shown here is derived from an EMBL/GenBank/DDBJ whole genome shotgun (WGS) entry which is preliminary data.</text>
</comment>
<evidence type="ECO:0000313" key="1">
    <source>
        <dbReference type="EMBL" id="KAK7358420.1"/>
    </source>
</evidence>
<accession>A0AAN9MP92</accession>
<dbReference type="EMBL" id="JAYMYQ010000001">
    <property type="protein sequence ID" value="KAK7358420.1"/>
    <property type="molecule type" value="Genomic_DNA"/>
</dbReference>